<comment type="function">
    <text evidence="8">Cell division protein that may be involved in stabilizing or promoting the assembly of the division complex.</text>
</comment>
<evidence type="ECO:0000256" key="2">
    <source>
        <dbReference type="ARBA" id="ARBA00022475"/>
    </source>
</evidence>
<feature type="transmembrane region" description="Helical" evidence="8">
    <location>
        <begin position="26"/>
        <end position="46"/>
    </location>
</feature>
<feature type="coiled-coil region" evidence="9">
    <location>
        <begin position="253"/>
        <end position="295"/>
    </location>
</feature>
<keyword evidence="6 8" id="KW-0472">Membrane</keyword>
<dbReference type="Pfam" id="PF08478">
    <property type="entry name" value="POTRA_1"/>
    <property type="match status" value="1"/>
</dbReference>
<proteinExistence type="inferred from homology"/>
<evidence type="ECO:0000259" key="10">
    <source>
        <dbReference type="PROSITE" id="PS51779"/>
    </source>
</evidence>
<keyword evidence="7 8" id="KW-0131">Cell cycle</keyword>
<dbReference type="Pfam" id="PF03799">
    <property type="entry name" value="FtsQ_DivIB_C"/>
    <property type="match status" value="1"/>
</dbReference>
<name>A0A4R6C6K3_9STAP</name>
<comment type="caution">
    <text evidence="11">The sequence shown here is derived from an EMBL/GenBank/DDBJ whole genome shotgun (WGS) entry which is preliminary data.</text>
</comment>
<accession>A0A4R6C6K3</accession>
<dbReference type="InterPro" id="IPR026580">
    <property type="entry name" value="DivIB"/>
</dbReference>
<dbReference type="AlphaFoldDB" id="A0A4R6C6K3"/>
<dbReference type="Proteomes" id="UP000294865">
    <property type="component" value="Unassembled WGS sequence"/>
</dbReference>
<dbReference type="HAMAP" id="MF_00912">
    <property type="entry name" value="DivIB"/>
    <property type="match status" value="1"/>
</dbReference>
<dbReference type="EMBL" id="SDQG01000001">
    <property type="protein sequence ID" value="TDM17927.1"/>
    <property type="molecule type" value="Genomic_DNA"/>
</dbReference>
<keyword evidence="9" id="KW-0175">Coiled coil</keyword>
<sequence>MMEDKIIHTPRFDEQRRMRRKKRQRLQLLIFLSIVAIVSLILIYMFTSISYVKKITVNDTLINSTKTIKAKSGITSDMRIYSLDTKQVESSIEYLDGVKSVSVRRHFPNTVSIKVEEYDVLGVVKDDENYHPVLENGQILHKVNYKDPSEVPLINNFSSKALNQLVKVLQASDEEIINQISEINFIPKAEASNRVQFYMKNGLEVIGDMRTIDNKLNYFPAMASKLKKDSNGRILKPGIIDLEVGAVFIPYESKKAEARRIELEEAMEERSQKDKAELEKSVEKLKKELNQVKKNS</sequence>
<evidence type="ECO:0000256" key="1">
    <source>
        <dbReference type="ARBA" id="ARBA00004370"/>
    </source>
</evidence>
<dbReference type="PANTHER" id="PTHR37820">
    <property type="entry name" value="CELL DIVISION PROTEIN DIVIB"/>
    <property type="match status" value="1"/>
</dbReference>
<gene>
    <name evidence="8" type="primary">divIB</name>
    <name evidence="11" type="ORF">ETI04_00110</name>
</gene>
<dbReference type="InterPro" id="IPR013685">
    <property type="entry name" value="POTRA_FtsQ_type"/>
</dbReference>
<organism evidence="11 12">
    <name type="scientific">Macrococcoides canis</name>
    <dbReference type="NCBI Taxonomy" id="1855823"/>
    <lineage>
        <taxon>Bacteria</taxon>
        <taxon>Bacillati</taxon>
        <taxon>Bacillota</taxon>
        <taxon>Bacilli</taxon>
        <taxon>Bacillales</taxon>
        <taxon>Staphylococcaceae</taxon>
        <taxon>Macrococcoides</taxon>
    </lineage>
</organism>
<comment type="subcellular location">
    <subcellularLocation>
        <location evidence="8">Cell membrane</location>
        <topology evidence="8">Single-pass type II membrane protein</topology>
    </subcellularLocation>
    <subcellularLocation>
        <location evidence="1">Membrane</location>
    </subcellularLocation>
    <text evidence="8">Localizes to the division septum.</text>
</comment>
<dbReference type="PROSITE" id="PS51779">
    <property type="entry name" value="POTRA"/>
    <property type="match status" value="1"/>
</dbReference>
<dbReference type="Gene3D" id="3.10.20.310">
    <property type="entry name" value="membrane protein fhac"/>
    <property type="match status" value="1"/>
</dbReference>
<evidence type="ECO:0000256" key="6">
    <source>
        <dbReference type="ARBA" id="ARBA00023136"/>
    </source>
</evidence>
<keyword evidence="3 8" id="KW-0132">Cell division</keyword>
<evidence type="ECO:0000256" key="4">
    <source>
        <dbReference type="ARBA" id="ARBA00022692"/>
    </source>
</evidence>
<feature type="domain" description="POTRA" evidence="10">
    <location>
        <begin position="50"/>
        <end position="118"/>
    </location>
</feature>
<dbReference type="InterPro" id="IPR050487">
    <property type="entry name" value="FtsQ_DivIB"/>
</dbReference>
<dbReference type="GO" id="GO:0005886">
    <property type="term" value="C:plasma membrane"/>
    <property type="evidence" value="ECO:0007669"/>
    <property type="project" value="UniProtKB-SubCell"/>
</dbReference>
<protein>
    <recommendedName>
        <fullName evidence="8">Cell division protein DivIB</fullName>
    </recommendedName>
</protein>
<evidence type="ECO:0000256" key="3">
    <source>
        <dbReference type="ARBA" id="ARBA00022618"/>
    </source>
</evidence>
<dbReference type="GO" id="GO:0032153">
    <property type="term" value="C:cell division site"/>
    <property type="evidence" value="ECO:0007669"/>
    <property type="project" value="UniProtKB-UniRule"/>
</dbReference>
<evidence type="ECO:0000256" key="7">
    <source>
        <dbReference type="ARBA" id="ARBA00023306"/>
    </source>
</evidence>
<evidence type="ECO:0000313" key="11">
    <source>
        <dbReference type="EMBL" id="TDM17927.1"/>
    </source>
</evidence>
<dbReference type="GO" id="GO:0043093">
    <property type="term" value="P:FtsZ-dependent cytokinesis"/>
    <property type="evidence" value="ECO:0007669"/>
    <property type="project" value="UniProtKB-UniRule"/>
</dbReference>
<evidence type="ECO:0000256" key="9">
    <source>
        <dbReference type="SAM" id="Coils"/>
    </source>
</evidence>
<dbReference type="PANTHER" id="PTHR37820:SF1">
    <property type="entry name" value="CELL DIVISION PROTEIN FTSQ"/>
    <property type="match status" value="1"/>
</dbReference>
<comment type="similarity">
    <text evidence="8">Belongs to the FtsQ/DivIB family. DivIB subfamily.</text>
</comment>
<keyword evidence="2 8" id="KW-1003">Cell membrane</keyword>
<dbReference type="Gene3D" id="3.40.50.10960">
    <property type="match status" value="1"/>
</dbReference>
<evidence type="ECO:0000313" key="12">
    <source>
        <dbReference type="Proteomes" id="UP000294865"/>
    </source>
</evidence>
<keyword evidence="4 8" id="KW-0812">Transmembrane</keyword>
<keyword evidence="5 8" id="KW-1133">Transmembrane helix</keyword>
<dbReference type="InterPro" id="IPR034746">
    <property type="entry name" value="POTRA"/>
</dbReference>
<dbReference type="InterPro" id="IPR005548">
    <property type="entry name" value="Cell_div_FtsQ/DivIB_C"/>
</dbReference>
<reference evidence="11 12" key="1">
    <citation type="submission" date="2019-01" db="EMBL/GenBank/DDBJ databases">
        <title>Draft genome sequences of Macrococcus caseolyticus, Macrococcus canis, Macrococcus bohemicus and Macrococcus goetzii.</title>
        <authorList>
            <person name="Mazhar S."/>
            <person name="Altermann E."/>
            <person name="Hill C."/>
            <person name="Mcauliffe O."/>
        </authorList>
    </citation>
    <scope>NUCLEOTIDE SEQUENCE [LARGE SCALE GENOMIC DNA]</scope>
    <source>
        <strain evidence="11 12">DPC7162</strain>
    </source>
</reference>
<evidence type="ECO:0000256" key="5">
    <source>
        <dbReference type="ARBA" id="ARBA00022989"/>
    </source>
</evidence>
<evidence type="ECO:0000256" key="8">
    <source>
        <dbReference type="HAMAP-Rule" id="MF_00912"/>
    </source>
</evidence>